<feature type="signal peptide" evidence="1">
    <location>
        <begin position="1"/>
        <end position="29"/>
    </location>
</feature>
<dbReference type="NCBIfam" id="TIGR04433">
    <property type="entry name" value="UrcA_uranyl"/>
    <property type="match status" value="1"/>
</dbReference>
<evidence type="ECO:0000313" key="3">
    <source>
        <dbReference type="Proteomes" id="UP000013063"/>
    </source>
</evidence>
<protein>
    <recommendedName>
        <fullName evidence="4">UrcA family protein</fullName>
    </recommendedName>
</protein>
<dbReference type="AlphaFoldDB" id="R0EJC6"/>
<organism evidence="2 3">
    <name type="scientific">Caulobacter vibrioides OR37</name>
    <dbReference type="NCBI Taxonomy" id="1292034"/>
    <lineage>
        <taxon>Bacteria</taxon>
        <taxon>Pseudomonadati</taxon>
        <taxon>Pseudomonadota</taxon>
        <taxon>Alphaproteobacteria</taxon>
        <taxon>Caulobacterales</taxon>
        <taxon>Caulobacteraceae</taxon>
        <taxon>Caulobacter</taxon>
    </lineage>
</organism>
<gene>
    <name evidence="2" type="ORF">OR37_02931</name>
</gene>
<evidence type="ECO:0000313" key="2">
    <source>
        <dbReference type="EMBL" id="ENZ81222.1"/>
    </source>
</evidence>
<sequence precursor="true">MSAIFNRIAAIAALALAATPIVGLASAHAAEPEQPVIRIKIGDLDLSRPADAREFQRRADRAAVQMCSERGVRGLSYRACLMDFREDLRAELSPLQVADLRAARKAEPAVFAWRDF</sequence>
<feature type="chain" id="PRO_5004349179" description="UrcA family protein" evidence="1">
    <location>
        <begin position="30"/>
        <end position="116"/>
    </location>
</feature>
<dbReference type="EMBL" id="APMP01000020">
    <property type="protein sequence ID" value="ENZ81222.1"/>
    <property type="molecule type" value="Genomic_DNA"/>
</dbReference>
<dbReference type="PATRIC" id="fig|1292034.3.peg.2912"/>
<dbReference type="OrthoDB" id="7190088at2"/>
<dbReference type="Proteomes" id="UP000013063">
    <property type="component" value="Unassembled WGS sequence"/>
</dbReference>
<keyword evidence="3" id="KW-1185">Reference proteome</keyword>
<keyword evidence="1" id="KW-0732">Signal</keyword>
<evidence type="ECO:0000256" key="1">
    <source>
        <dbReference type="SAM" id="SignalP"/>
    </source>
</evidence>
<proteinExistence type="predicted"/>
<comment type="caution">
    <text evidence="2">The sequence shown here is derived from an EMBL/GenBank/DDBJ whole genome shotgun (WGS) entry which is preliminary data.</text>
</comment>
<accession>R0EJC6</accession>
<dbReference type="RefSeq" id="WP_004621393.1">
    <property type="nucleotide sequence ID" value="NZ_APMP01000020.1"/>
</dbReference>
<reference evidence="2 3" key="1">
    <citation type="journal article" date="2013" name="Genome Announc.">
        <title>Draft Genome Sequence for Caulobacter sp. Strain OR37, a Bacterium Tolerant to Heavy Metals.</title>
        <authorList>
            <person name="Utturkar S.M."/>
            <person name="Bollmann A."/>
            <person name="Brzoska R.M."/>
            <person name="Klingeman D.M."/>
            <person name="Epstein S.E."/>
            <person name="Palumbo A.V."/>
            <person name="Brown S.D."/>
        </authorList>
    </citation>
    <scope>NUCLEOTIDE SEQUENCE [LARGE SCALE GENOMIC DNA]</scope>
    <source>
        <strain evidence="2 3">OR37</strain>
    </source>
</reference>
<name>R0EJC6_CAUVI</name>
<evidence type="ECO:0008006" key="4">
    <source>
        <dbReference type="Google" id="ProtNLM"/>
    </source>
</evidence>
<dbReference type="InterPro" id="IPR030972">
    <property type="entry name" value="UrcA_uranyl"/>
</dbReference>